<name>A0ABW2T8X3_9ACTN</name>
<keyword evidence="2" id="KW-1185">Reference proteome</keyword>
<gene>
    <name evidence="1" type="ORF">ACFQVD_30470</name>
</gene>
<reference evidence="2" key="1">
    <citation type="journal article" date="2019" name="Int. J. Syst. Evol. Microbiol.">
        <title>The Global Catalogue of Microorganisms (GCM) 10K type strain sequencing project: providing services to taxonomists for standard genome sequencing and annotation.</title>
        <authorList>
            <consortium name="The Broad Institute Genomics Platform"/>
            <consortium name="The Broad Institute Genome Sequencing Center for Infectious Disease"/>
            <person name="Wu L."/>
            <person name="Ma J."/>
        </authorList>
    </citation>
    <scope>NUCLEOTIDE SEQUENCE [LARGE SCALE GENOMIC DNA]</scope>
    <source>
        <strain evidence="2">JCM 10083</strain>
    </source>
</reference>
<proteinExistence type="predicted"/>
<sequence length="205" mass="23317">MIKETIPVDQYGIDPRTTVAAQFRANNPHITPGQNVATFHLTRRRGMDDEGKVVDCYSANDYPDLIITAPSLGVQFKQDVGVYGRQITLNTSHSEYQLFEHNTDFAALRKAEKWPRNYVIDWVFTERPACGARFHNWKVVAGGCETLLLKCEENQSLRRWDPDNGGEWPFTEREDLQIKVYSMFDPQTATSAVKAAAAAYKKTLK</sequence>
<protein>
    <submittedName>
        <fullName evidence="1">Uncharacterized protein</fullName>
    </submittedName>
</protein>
<evidence type="ECO:0000313" key="1">
    <source>
        <dbReference type="EMBL" id="MFC7604445.1"/>
    </source>
</evidence>
<dbReference type="Proteomes" id="UP001596514">
    <property type="component" value="Unassembled WGS sequence"/>
</dbReference>
<accession>A0ABW2T8X3</accession>
<dbReference type="RefSeq" id="WP_343961283.1">
    <property type="nucleotide sequence ID" value="NZ_BAAAGK010000005.1"/>
</dbReference>
<dbReference type="EMBL" id="JBHTEE010000001">
    <property type="protein sequence ID" value="MFC7604445.1"/>
    <property type="molecule type" value="Genomic_DNA"/>
</dbReference>
<comment type="caution">
    <text evidence="1">The sequence shown here is derived from an EMBL/GenBank/DDBJ whole genome shotgun (WGS) entry which is preliminary data.</text>
</comment>
<evidence type="ECO:0000313" key="2">
    <source>
        <dbReference type="Proteomes" id="UP001596514"/>
    </source>
</evidence>
<organism evidence="1 2">
    <name type="scientific">Streptosporangium amethystogenes subsp. fukuiense</name>
    <dbReference type="NCBI Taxonomy" id="698418"/>
    <lineage>
        <taxon>Bacteria</taxon>
        <taxon>Bacillati</taxon>
        <taxon>Actinomycetota</taxon>
        <taxon>Actinomycetes</taxon>
        <taxon>Streptosporangiales</taxon>
        <taxon>Streptosporangiaceae</taxon>
        <taxon>Streptosporangium</taxon>
    </lineage>
</organism>